<gene>
    <name evidence="4" type="ORF">SAMN05444167_1064</name>
</gene>
<dbReference type="InterPro" id="IPR029058">
    <property type="entry name" value="AB_hydrolase_fold"/>
</dbReference>
<comment type="similarity">
    <text evidence="2">Belongs to the AB hydrolase superfamily. FUS2 hydrolase family.</text>
</comment>
<evidence type="ECO:0000256" key="2">
    <source>
        <dbReference type="ARBA" id="ARBA00038115"/>
    </source>
</evidence>
<protein>
    <submittedName>
        <fullName evidence="4">Alpha/beta hydrolase family protein</fullName>
    </submittedName>
</protein>
<dbReference type="SUPFAM" id="SSF53474">
    <property type="entry name" value="alpha/beta-Hydrolases"/>
    <property type="match status" value="1"/>
</dbReference>
<dbReference type="PANTHER" id="PTHR22946">
    <property type="entry name" value="DIENELACTONE HYDROLASE DOMAIN-CONTAINING PROTEIN-RELATED"/>
    <property type="match status" value="1"/>
</dbReference>
<reference evidence="5" key="1">
    <citation type="submission" date="2016-10" db="EMBL/GenBank/DDBJ databases">
        <authorList>
            <person name="Varghese N."/>
            <person name="Submissions S."/>
        </authorList>
    </citation>
    <scope>NUCLEOTIDE SEQUENCE [LARGE SCALE GENOMIC DNA]</scope>
    <source>
        <strain evidence="5">GAS232</strain>
    </source>
</reference>
<evidence type="ECO:0000256" key="1">
    <source>
        <dbReference type="ARBA" id="ARBA00022801"/>
    </source>
</evidence>
<organism evidence="4 5">
    <name type="scientific">Terriglobus roseus</name>
    <dbReference type="NCBI Taxonomy" id="392734"/>
    <lineage>
        <taxon>Bacteria</taxon>
        <taxon>Pseudomonadati</taxon>
        <taxon>Acidobacteriota</taxon>
        <taxon>Terriglobia</taxon>
        <taxon>Terriglobales</taxon>
        <taxon>Acidobacteriaceae</taxon>
        <taxon>Terriglobus</taxon>
    </lineage>
</organism>
<dbReference type="InterPro" id="IPR000073">
    <property type="entry name" value="AB_hydrolase_1"/>
</dbReference>
<keyword evidence="5" id="KW-1185">Reference proteome</keyword>
<dbReference type="OrthoDB" id="53505at2"/>
<name>A0A1G7HGH8_9BACT</name>
<dbReference type="Pfam" id="PF12697">
    <property type="entry name" value="Abhydrolase_6"/>
    <property type="match status" value="1"/>
</dbReference>
<feature type="domain" description="AB hydrolase-1" evidence="3">
    <location>
        <begin position="70"/>
        <end position="222"/>
    </location>
</feature>
<sequence>MRTYLLTGILLSASTLHGQTTSSIAADPPADSQHPSSLVEIAVPSHGAQLLGALYLASGSEPHPTAIIYHGFPGYEQNLDLAQTLRRAGYNVLAVHYRGSWGISGNFSYQHVIEDADAQVQWATSPEVVAKYRIDPKRVVVIGHSLGGYASLSAAAHNPSVVAAVSISGASLGTRFVGLKDEDKEQAVAKASARIDPTDLLPLAGTSATALSGEVFDHRTEWNFLKLTPSLGKRPILLITAADGTGPNSATLLQALKAQGNTASTQVEVKTDHPFSDHRIALQQAILDFLKQSVR</sequence>
<accession>A0A1G7HGH8</accession>
<dbReference type="InterPro" id="IPR050261">
    <property type="entry name" value="FrsA_esterase"/>
</dbReference>
<evidence type="ECO:0000313" key="5">
    <source>
        <dbReference type="Proteomes" id="UP000182427"/>
    </source>
</evidence>
<dbReference type="PANTHER" id="PTHR22946:SF9">
    <property type="entry name" value="POLYKETIDE TRANSFERASE AF380"/>
    <property type="match status" value="1"/>
</dbReference>
<dbReference type="Gene3D" id="3.40.50.1820">
    <property type="entry name" value="alpha/beta hydrolase"/>
    <property type="match status" value="1"/>
</dbReference>
<dbReference type="RefSeq" id="WP_083344236.1">
    <property type="nucleotide sequence ID" value="NZ_LT629690.1"/>
</dbReference>
<dbReference type="GO" id="GO:0052689">
    <property type="term" value="F:carboxylic ester hydrolase activity"/>
    <property type="evidence" value="ECO:0007669"/>
    <property type="project" value="UniProtKB-ARBA"/>
</dbReference>
<dbReference type="EMBL" id="LT629690">
    <property type="protein sequence ID" value="SDE99436.1"/>
    <property type="molecule type" value="Genomic_DNA"/>
</dbReference>
<dbReference type="Proteomes" id="UP000182427">
    <property type="component" value="Chromosome I"/>
</dbReference>
<evidence type="ECO:0000313" key="4">
    <source>
        <dbReference type="EMBL" id="SDE99436.1"/>
    </source>
</evidence>
<evidence type="ECO:0000259" key="3">
    <source>
        <dbReference type="Pfam" id="PF12697"/>
    </source>
</evidence>
<dbReference type="AlphaFoldDB" id="A0A1G7HGH8"/>
<proteinExistence type="inferred from homology"/>
<keyword evidence="1 4" id="KW-0378">Hydrolase</keyword>